<comment type="caution">
    <text evidence="1">The sequence shown here is derived from an EMBL/GenBank/DDBJ whole genome shotgun (WGS) entry which is preliminary data.</text>
</comment>
<accession>A0ABU2RZL1</accession>
<gene>
    <name evidence="1" type="ORF">RM779_03335</name>
</gene>
<protein>
    <submittedName>
        <fullName evidence="1">Uncharacterized protein</fullName>
    </submittedName>
</protein>
<dbReference type="Proteomes" id="UP001183615">
    <property type="component" value="Unassembled WGS sequence"/>
</dbReference>
<reference evidence="2" key="1">
    <citation type="submission" date="2023-07" db="EMBL/GenBank/DDBJ databases">
        <title>30 novel species of actinomycetes from the DSMZ collection.</title>
        <authorList>
            <person name="Nouioui I."/>
        </authorList>
    </citation>
    <scope>NUCLEOTIDE SEQUENCE [LARGE SCALE GENOMIC DNA]</scope>
    <source>
        <strain evidence="2">DSM 41886</strain>
    </source>
</reference>
<dbReference type="EMBL" id="JAVREV010000002">
    <property type="protein sequence ID" value="MDT0441634.1"/>
    <property type="molecule type" value="Genomic_DNA"/>
</dbReference>
<dbReference type="RefSeq" id="WP_311615598.1">
    <property type="nucleotide sequence ID" value="NZ_JAVREV010000002.1"/>
</dbReference>
<proteinExistence type="predicted"/>
<evidence type="ECO:0000313" key="2">
    <source>
        <dbReference type="Proteomes" id="UP001183615"/>
    </source>
</evidence>
<name>A0ABU2RZL1_9ACTN</name>
<evidence type="ECO:0000313" key="1">
    <source>
        <dbReference type="EMBL" id="MDT0441634.1"/>
    </source>
</evidence>
<sequence>MSGTRAEEPERAEPAEVAAPLAELWEEADELMKRIDAHLSREEDQ</sequence>
<keyword evidence="2" id="KW-1185">Reference proteome</keyword>
<organism evidence="1 2">
    <name type="scientific">Streptomyces johnsoniae</name>
    <dbReference type="NCBI Taxonomy" id="3075532"/>
    <lineage>
        <taxon>Bacteria</taxon>
        <taxon>Bacillati</taxon>
        <taxon>Actinomycetota</taxon>
        <taxon>Actinomycetes</taxon>
        <taxon>Kitasatosporales</taxon>
        <taxon>Streptomycetaceae</taxon>
        <taxon>Streptomyces</taxon>
    </lineage>
</organism>